<sequence>MSPPSPVKASDGKQHNIRREMKSFFNLPRNFCLQFERLTELEDDNRSKVEDNKTNFAFLCTFNQSKNRFPPITVHANMY</sequence>
<dbReference type="EMBL" id="JAAARO010000003">
    <property type="protein sequence ID" value="KAF5750393.1"/>
    <property type="molecule type" value="Genomic_DNA"/>
</dbReference>
<dbReference type="Proteomes" id="UP000593562">
    <property type="component" value="Unassembled WGS sequence"/>
</dbReference>
<evidence type="ECO:0000313" key="2">
    <source>
        <dbReference type="Proteomes" id="UP000593562"/>
    </source>
</evidence>
<dbReference type="InParanoid" id="A0A7J7DVR9"/>
<proteinExistence type="predicted"/>
<accession>A0A7J7DVR9</accession>
<keyword evidence="2" id="KW-1185">Reference proteome</keyword>
<name>A0A7J7DVR9_TRIWF</name>
<comment type="caution">
    <text evidence="1">The sequence shown here is derived from an EMBL/GenBank/DDBJ whole genome shotgun (WGS) entry which is preliminary data.</text>
</comment>
<evidence type="ECO:0000313" key="1">
    <source>
        <dbReference type="EMBL" id="KAF5750393.1"/>
    </source>
</evidence>
<dbReference type="AlphaFoldDB" id="A0A7J7DVR9"/>
<organism evidence="1 2">
    <name type="scientific">Tripterygium wilfordii</name>
    <name type="common">Thunder God vine</name>
    <dbReference type="NCBI Taxonomy" id="458696"/>
    <lineage>
        <taxon>Eukaryota</taxon>
        <taxon>Viridiplantae</taxon>
        <taxon>Streptophyta</taxon>
        <taxon>Embryophyta</taxon>
        <taxon>Tracheophyta</taxon>
        <taxon>Spermatophyta</taxon>
        <taxon>Magnoliopsida</taxon>
        <taxon>eudicotyledons</taxon>
        <taxon>Gunneridae</taxon>
        <taxon>Pentapetalae</taxon>
        <taxon>rosids</taxon>
        <taxon>fabids</taxon>
        <taxon>Celastrales</taxon>
        <taxon>Celastraceae</taxon>
        <taxon>Tripterygium</taxon>
    </lineage>
</organism>
<reference evidence="1 2" key="1">
    <citation type="journal article" date="2020" name="Nat. Commun.">
        <title>Genome of Tripterygium wilfordii and identification of cytochrome P450 involved in triptolide biosynthesis.</title>
        <authorList>
            <person name="Tu L."/>
            <person name="Su P."/>
            <person name="Zhang Z."/>
            <person name="Gao L."/>
            <person name="Wang J."/>
            <person name="Hu T."/>
            <person name="Zhou J."/>
            <person name="Zhang Y."/>
            <person name="Zhao Y."/>
            <person name="Liu Y."/>
            <person name="Song Y."/>
            <person name="Tong Y."/>
            <person name="Lu Y."/>
            <person name="Yang J."/>
            <person name="Xu C."/>
            <person name="Jia M."/>
            <person name="Peters R.J."/>
            <person name="Huang L."/>
            <person name="Gao W."/>
        </authorList>
    </citation>
    <scope>NUCLEOTIDE SEQUENCE [LARGE SCALE GENOMIC DNA]</scope>
    <source>
        <strain evidence="2">cv. XIE 37</strain>
        <tissue evidence="1">Leaf</tissue>
    </source>
</reference>
<protein>
    <submittedName>
        <fullName evidence="1">Uncharacterized protein</fullName>
    </submittedName>
</protein>
<gene>
    <name evidence="1" type="ORF">HS088_TW03G00729</name>
</gene>